<name>A0A5N5X094_9EURO</name>
<evidence type="ECO:0000256" key="1">
    <source>
        <dbReference type="ARBA" id="ARBA00022741"/>
    </source>
</evidence>
<keyword evidence="5" id="KW-1185">Reference proteome</keyword>
<dbReference type="SUPFAM" id="SSF52210">
    <property type="entry name" value="Succinyl-CoA synthetase domains"/>
    <property type="match status" value="2"/>
</dbReference>
<dbReference type="InterPro" id="IPR017866">
    <property type="entry name" value="Succ-CoA_synthase_bsu_CS"/>
</dbReference>
<dbReference type="GO" id="GO:0004775">
    <property type="term" value="F:succinate-CoA ligase (ADP-forming) activity"/>
    <property type="evidence" value="ECO:0007669"/>
    <property type="project" value="TreeGrafter"/>
</dbReference>
<dbReference type="PROSITE" id="PS01217">
    <property type="entry name" value="SUCCINYL_COA_LIG_3"/>
    <property type="match status" value="1"/>
</dbReference>
<evidence type="ECO:0000259" key="3">
    <source>
        <dbReference type="SMART" id="SM00881"/>
    </source>
</evidence>
<dbReference type="SMART" id="SM00881">
    <property type="entry name" value="CoA_binding"/>
    <property type="match status" value="1"/>
</dbReference>
<dbReference type="GO" id="GO:0004776">
    <property type="term" value="F:succinate-CoA ligase (GDP-forming) activity"/>
    <property type="evidence" value="ECO:0007669"/>
    <property type="project" value="TreeGrafter"/>
</dbReference>
<keyword evidence="1" id="KW-0547">Nucleotide-binding</keyword>
<feature type="region of interest" description="Disordered" evidence="2">
    <location>
        <begin position="1"/>
        <end position="22"/>
    </location>
</feature>
<dbReference type="EMBL" id="ML732216">
    <property type="protein sequence ID" value="KAB8074029.1"/>
    <property type="molecule type" value="Genomic_DNA"/>
</dbReference>
<dbReference type="Pfam" id="PF00549">
    <property type="entry name" value="Ligase_CoA"/>
    <property type="match status" value="2"/>
</dbReference>
<reference evidence="4 5" key="1">
    <citation type="submission" date="2019-04" db="EMBL/GenBank/DDBJ databases">
        <title>Friends and foes A comparative genomics study of 23 Aspergillus species from section Flavi.</title>
        <authorList>
            <consortium name="DOE Joint Genome Institute"/>
            <person name="Kjaerbolling I."/>
            <person name="Vesth T."/>
            <person name="Frisvad J.C."/>
            <person name="Nybo J.L."/>
            <person name="Theobald S."/>
            <person name="Kildgaard S."/>
            <person name="Isbrandt T."/>
            <person name="Kuo A."/>
            <person name="Sato A."/>
            <person name="Lyhne E.K."/>
            <person name="Kogle M.E."/>
            <person name="Wiebenga A."/>
            <person name="Kun R.S."/>
            <person name="Lubbers R.J."/>
            <person name="Makela M.R."/>
            <person name="Barry K."/>
            <person name="Chovatia M."/>
            <person name="Clum A."/>
            <person name="Daum C."/>
            <person name="Haridas S."/>
            <person name="He G."/>
            <person name="LaButti K."/>
            <person name="Lipzen A."/>
            <person name="Mondo S."/>
            <person name="Riley R."/>
            <person name="Salamov A."/>
            <person name="Simmons B.A."/>
            <person name="Magnuson J.K."/>
            <person name="Henrissat B."/>
            <person name="Mortensen U.H."/>
            <person name="Larsen T.O."/>
            <person name="Devries R.P."/>
            <person name="Grigoriev I.V."/>
            <person name="Machida M."/>
            <person name="Baker S.E."/>
            <person name="Andersen M.R."/>
        </authorList>
    </citation>
    <scope>NUCLEOTIDE SEQUENCE [LARGE SCALE GENOMIC DNA]</scope>
    <source>
        <strain evidence="4 5">CBS 151.66</strain>
    </source>
</reference>
<dbReference type="FunFam" id="3.40.50.720:FF:000340">
    <property type="entry name" value="Succinyl-CoA synthetase subunit alpha"/>
    <property type="match status" value="1"/>
</dbReference>
<protein>
    <submittedName>
        <fullName evidence="4">Putative succinyl-CoA synthetase subunit alpha</fullName>
    </submittedName>
</protein>
<dbReference type="SUPFAM" id="SSF56059">
    <property type="entry name" value="Glutathione synthetase ATP-binding domain-like"/>
    <property type="match status" value="1"/>
</dbReference>
<accession>A0A5N5X094</accession>
<dbReference type="SUPFAM" id="SSF51735">
    <property type="entry name" value="NAD(P)-binding Rossmann-fold domains"/>
    <property type="match status" value="1"/>
</dbReference>
<dbReference type="GO" id="GO:0006099">
    <property type="term" value="P:tricarboxylic acid cycle"/>
    <property type="evidence" value="ECO:0007669"/>
    <property type="project" value="TreeGrafter"/>
</dbReference>
<dbReference type="OrthoDB" id="1664372at2759"/>
<dbReference type="GO" id="GO:0005739">
    <property type="term" value="C:mitochondrion"/>
    <property type="evidence" value="ECO:0007669"/>
    <property type="project" value="TreeGrafter"/>
</dbReference>
<dbReference type="Gene3D" id="3.40.50.261">
    <property type="entry name" value="Succinyl-CoA synthetase domains"/>
    <property type="match status" value="2"/>
</dbReference>
<dbReference type="FunFam" id="3.30.470.20:FF:000098">
    <property type="entry name" value="Succinyl-CoA synthetase subunit alpha, putative"/>
    <property type="match status" value="1"/>
</dbReference>
<dbReference type="InterPro" id="IPR005811">
    <property type="entry name" value="SUCC_ACL_C"/>
</dbReference>
<dbReference type="GO" id="GO:0000166">
    <property type="term" value="F:nucleotide binding"/>
    <property type="evidence" value="ECO:0007669"/>
    <property type="project" value="UniProtKB-KW"/>
</dbReference>
<organism evidence="4 5">
    <name type="scientific">Aspergillus leporis</name>
    <dbReference type="NCBI Taxonomy" id="41062"/>
    <lineage>
        <taxon>Eukaryota</taxon>
        <taxon>Fungi</taxon>
        <taxon>Dikarya</taxon>
        <taxon>Ascomycota</taxon>
        <taxon>Pezizomycotina</taxon>
        <taxon>Eurotiomycetes</taxon>
        <taxon>Eurotiomycetidae</taxon>
        <taxon>Eurotiales</taxon>
        <taxon>Aspergillaceae</taxon>
        <taxon>Aspergillus</taxon>
        <taxon>Aspergillus subgen. Circumdati</taxon>
    </lineage>
</organism>
<dbReference type="PRINTS" id="PR01798">
    <property type="entry name" value="SCOASYNTHASE"/>
</dbReference>
<feature type="domain" description="CoA-binding" evidence="3">
    <location>
        <begin position="44"/>
        <end position="136"/>
    </location>
</feature>
<dbReference type="InterPro" id="IPR016102">
    <property type="entry name" value="Succinyl-CoA_synth-like"/>
</dbReference>
<dbReference type="AlphaFoldDB" id="A0A5N5X094"/>
<dbReference type="Proteomes" id="UP000326565">
    <property type="component" value="Unassembled WGS sequence"/>
</dbReference>
<dbReference type="InterPro" id="IPR036291">
    <property type="entry name" value="NAD(P)-bd_dom_sf"/>
</dbReference>
<dbReference type="GO" id="GO:0009361">
    <property type="term" value="C:succinate-CoA ligase complex (ADP-forming)"/>
    <property type="evidence" value="ECO:0007669"/>
    <property type="project" value="TreeGrafter"/>
</dbReference>
<dbReference type="FunFam" id="3.40.50.261:FF:000017">
    <property type="entry name" value="Succinyl-CoA synthetase subunit alpha"/>
    <property type="match status" value="1"/>
</dbReference>
<evidence type="ECO:0000256" key="2">
    <source>
        <dbReference type="SAM" id="MobiDB-lite"/>
    </source>
</evidence>
<evidence type="ECO:0000313" key="4">
    <source>
        <dbReference type="EMBL" id="KAB8074029.1"/>
    </source>
</evidence>
<gene>
    <name evidence="4" type="ORF">BDV29DRAFT_156979</name>
</gene>
<dbReference type="PANTHER" id="PTHR11117">
    <property type="entry name" value="SUCCINYL-COA LIGASE SUBUNIT ALPHA"/>
    <property type="match status" value="1"/>
</dbReference>
<proteinExistence type="predicted"/>
<dbReference type="FunFam" id="3.40.50.261:FF:000001">
    <property type="entry name" value="Succinate--CoA ligase [ADP-forming] subunit beta"/>
    <property type="match status" value="1"/>
</dbReference>
<evidence type="ECO:0000313" key="5">
    <source>
        <dbReference type="Proteomes" id="UP000326565"/>
    </source>
</evidence>
<dbReference type="InterPro" id="IPR003781">
    <property type="entry name" value="CoA-bd"/>
</dbReference>
<dbReference type="Gene3D" id="3.40.50.720">
    <property type="entry name" value="NAD(P)-binding Rossmann-like Domain"/>
    <property type="match status" value="1"/>
</dbReference>
<dbReference type="PANTHER" id="PTHR11117:SF6">
    <property type="entry name" value="SYNTHETASE SUBUNIT ALPHA, PUTATIVE (AFU_ORTHOLOGUE AFUA_1G10830)-RELATED"/>
    <property type="match status" value="1"/>
</dbReference>
<sequence length="686" mass="73572">MTNLRSLSARAQKRPLWRVSGQQKKGFSTSSRRYSYADTVPNLKIGAHTKVLFQGFTGRQATANVQESLAWGTKIVGGVKPGTEGEHLGLPVFPSAQEKAKPDASAIYVPGNQTAKAIEEAIEAEIPLIVAVAEHVPIHDLLRIHSILNTQSKTRLVGANCPGIISAIGKCRIGFQPLPCFSPGKIGIVAKSGTLSYESVASTTRAGLGQSLCISMGGDVLAGTNFVDALKIFENDPDTEGIVLVGEIGGTAEIDAAEWIKDYNRRTTNPKPIMALVGGLHAPPGRIMGHAGAWTAVGEPDAESKYQALERAGAVMVNHPEKFGEGMKNLLNSRTRDRNAMPTSAPNQKRGLHTMRRVSVAKTQDMFPSKQTRSLFIKQFQALDMLKEKSISVQEASPSGSDIFLTLTIDRTALSPCIIASSVADFAPSKTSRFPFAYSATGISSGEGPIIRSIASHLQLPESTHKNLAELVQALWQIFKEKEAYLLEVRVNPSAEGSLEVRGARFGFDDAAFRSSGRQEEVHRLRNPAEEVQEEVEAEKDGIVYVKLQGEGSIGTLVNGAGLAMNTVDALTIHGGHCANFLDTGGKATSETVKSSFRIITSDTRVKAIFVNIFGGLTRCDMIAEGIIMAFRDLKMSVPVVVRLRGTNEEAGQKMIAESGLPLHAFDSFEGAAKKVISLAGGKPSN</sequence>
<dbReference type="Gene3D" id="3.30.470.20">
    <property type="entry name" value="ATP-grasp fold, B domain"/>
    <property type="match status" value="1"/>
</dbReference>
<dbReference type="Pfam" id="PF02629">
    <property type="entry name" value="CoA_binding"/>
    <property type="match status" value="1"/>
</dbReference>